<organism evidence="1 2">
    <name type="scientific">Amycolatopsis albidoflavus</name>
    <dbReference type="NCBI Taxonomy" id="102226"/>
    <lineage>
        <taxon>Bacteria</taxon>
        <taxon>Bacillati</taxon>
        <taxon>Actinomycetota</taxon>
        <taxon>Actinomycetes</taxon>
        <taxon>Pseudonocardiales</taxon>
        <taxon>Pseudonocardiaceae</taxon>
        <taxon>Amycolatopsis</taxon>
    </lineage>
</organism>
<reference evidence="2" key="1">
    <citation type="journal article" date="2019" name="Int. J. Syst. Evol. Microbiol.">
        <title>The Global Catalogue of Microorganisms (GCM) 10K type strain sequencing project: providing services to taxonomists for standard genome sequencing and annotation.</title>
        <authorList>
            <consortium name="The Broad Institute Genomics Platform"/>
            <consortium name="The Broad Institute Genome Sequencing Center for Infectious Disease"/>
            <person name="Wu L."/>
            <person name="Ma J."/>
        </authorList>
    </citation>
    <scope>NUCLEOTIDE SEQUENCE [LARGE SCALE GENOMIC DNA]</scope>
    <source>
        <strain evidence="2">CGMCC 4.7638</strain>
    </source>
</reference>
<name>A0ABW5HXK0_9PSEU</name>
<evidence type="ECO:0000313" key="1">
    <source>
        <dbReference type="EMBL" id="MFD2481550.1"/>
    </source>
</evidence>
<keyword evidence="2" id="KW-1185">Reference proteome</keyword>
<dbReference type="Proteomes" id="UP001597542">
    <property type="component" value="Unassembled WGS sequence"/>
</dbReference>
<proteinExistence type="predicted"/>
<dbReference type="EMBL" id="JBHUKQ010000010">
    <property type="protein sequence ID" value="MFD2481550.1"/>
    <property type="molecule type" value="Genomic_DNA"/>
</dbReference>
<evidence type="ECO:0008006" key="3">
    <source>
        <dbReference type="Google" id="ProtNLM"/>
    </source>
</evidence>
<dbReference type="RefSeq" id="WP_344273508.1">
    <property type="nucleotide sequence ID" value="NZ_BAAAHV010000011.1"/>
</dbReference>
<protein>
    <recommendedName>
        <fullName evidence="3">DUF1905 domain-containing protein</fullName>
    </recommendedName>
</protein>
<comment type="caution">
    <text evidence="1">The sequence shown here is derived from an EMBL/GenBank/DDBJ whole genome shotgun (WGS) entry which is preliminary data.</text>
</comment>
<gene>
    <name evidence="1" type="ORF">ACFSUT_14805</name>
</gene>
<sequence length="29" mass="3187">MLPVKRAVRKAEKLDPGDVARVTVPVLDL</sequence>
<accession>A0ABW5HXK0</accession>
<evidence type="ECO:0000313" key="2">
    <source>
        <dbReference type="Proteomes" id="UP001597542"/>
    </source>
</evidence>